<comment type="caution">
    <text evidence="1">The sequence shown here is derived from an EMBL/GenBank/DDBJ whole genome shotgun (WGS) entry which is preliminary data.</text>
</comment>
<sequence length="398" mass="46890">MADVIRIILKDLNVRDIHSALLVNREWCRAAVPMYWKAPFSFTKKRSMTALKIYEMYFEQENSTSTKEAQKILPFFDYPSFIKELNYTNLLACQEIYERAKNVESILQMLTNREIRLEKFIMENTGANNERVYGLWLNPCYAPIFSSLTYVEIQTPFQKNNVMKLLAKNCTKLSHLDINLFDTSDERVKESINYLEEFISAQQCPLNLRLVFPNGPGNMLIKTFQSRLESFRRLELVKWNFAGCDWSWLNNCPNLTEFAITTPIPPQISRIFGTKHETYRLKPSKNSKIVTEHWHFDKDDEISSMPKFYFHTDKSLLVPYDGAPTTIIQPKVYRAISPEKLRQYKAESTLKAIDKMLNKMSRMEFESDGYDSYDDDFDFEDYFGMSPQKWYDCYDPSD</sequence>
<dbReference type="Proteomes" id="UP000265703">
    <property type="component" value="Unassembled WGS sequence"/>
</dbReference>
<dbReference type="Gene3D" id="3.80.10.10">
    <property type="entry name" value="Ribonuclease Inhibitor"/>
    <property type="match status" value="1"/>
</dbReference>
<organism evidence="1 2">
    <name type="scientific">Glomus cerebriforme</name>
    <dbReference type="NCBI Taxonomy" id="658196"/>
    <lineage>
        <taxon>Eukaryota</taxon>
        <taxon>Fungi</taxon>
        <taxon>Fungi incertae sedis</taxon>
        <taxon>Mucoromycota</taxon>
        <taxon>Glomeromycotina</taxon>
        <taxon>Glomeromycetes</taxon>
        <taxon>Glomerales</taxon>
        <taxon>Glomeraceae</taxon>
        <taxon>Glomus</taxon>
    </lineage>
</organism>
<evidence type="ECO:0000313" key="1">
    <source>
        <dbReference type="EMBL" id="RIA85581.1"/>
    </source>
</evidence>
<dbReference type="OrthoDB" id="2370376at2759"/>
<keyword evidence="2" id="KW-1185">Reference proteome</keyword>
<gene>
    <name evidence="1" type="ORF">C1645_879218</name>
</gene>
<evidence type="ECO:0000313" key="2">
    <source>
        <dbReference type="Proteomes" id="UP000265703"/>
    </source>
</evidence>
<proteinExistence type="predicted"/>
<dbReference type="AlphaFoldDB" id="A0A397SRW9"/>
<evidence type="ECO:0008006" key="3">
    <source>
        <dbReference type="Google" id="ProtNLM"/>
    </source>
</evidence>
<dbReference type="InterPro" id="IPR032675">
    <property type="entry name" value="LRR_dom_sf"/>
</dbReference>
<protein>
    <recommendedName>
        <fullName evidence="3">F-box domain-containing protein</fullName>
    </recommendedName>
</protein>
<dbReference type="EMBL" id="QKYT01000417">
    <property type="protein sequence ID" value="RIA85581.1"/>
    <property type="molecule type" value="Genomic_DNA"/>
</dbReference>
<accession>A0A397SRW9</accession>
<name>A0A397SRW9_9GLOM</name>
<reference evidence="1 2" key="1">
    <citation type="submission" date="2018-06" db="EMBL/GenBank/DDBJ databases">
        <title>Comparative genomics reveals the genomic features of Rhizophagus irregularis, R. cerebriforme, R. diaphanum and Gigaspora rosea, and their symbiotic lifestyle signature.</title>
        <authorList>
            <person name="Morin E."/>
            <person name="San Clemente H."/>
            <person name="Chen E.C.H."/>
            <person name="De La Providencia I."/>
            <person name="Hainaut M."/>
            <person name="Kuo A."/>
            <person name="Kohler A."/>
            <person name="Murat C."/>
            <person name="Tang N."/>
            <person name="Roy S."/>
            <person name="Loubradou J."/>
            <person name="Henrissat B."/>
            <person name="Grigoriev I.V."/>
            <person name="Corradi N."/>
            <person name="Roux C."/>
            <person name="Martin F.M."/>
        </authorList>
    </citation>
    <scope>NUCLEOTIDE SEQUENCE [LARGE SCALE GENOMIC DNA]</scope>
    <source>
        <strain evidence="1 2">DAOM 227022</strain>
    </source>
</reference>
<dbReference type="CDD" id="cd09917">
    <property type="entry name" value="F-box_SF"/>
    <property type="match status" value="1"/>
</dbReference>